<comment type="similarity">
    <text evidence="1">Belongs to the UPF0065 (bug) family.</text>
</comment>
<keyword evidence="4" id="KW-1185">Reference proteome</keyword>
<dbReference type="Pfam" id="PF03401">
    <property type="entry name" value="TctC"/>
    <property type="match status" value="1"/>
</dbReference>
<evidence type="ECO:0000256" key="2">
    <source>
        <dbReference type="SAM" id="SignalP"/>
    </source>
</evidence>
<accession>A0ABW0NAM3</accession>
<dbReference type="Gene3D" id="3.40.190.10">
    <property type="entry name" value="Periplasmic binding protein-like II"/>
    <property type="match status" value="1"/>
</dbReference>
<evidence type="ECO:0000313" key="4">
    <source>
        <dbReference type="Proteomes" id="UP001596037"/>
    </source>
</evidence>
<dbReference type="InterPro" id="IPR042100">
    <property type="entry name" value="Bug_dom1"/>
</dbReference>
<evidence type="ECO:0000256" key="1">
    <source>
        <dbReference type="ARBA" id="ARBA00006987"/>
    </source>
</evidence>
<dbReference type="PANTHER" id="PTHR42928">
    <property type="entry name" value="TRICARBOXYLATE-BINDING PROTEIN"/>
    <property type="match status" value="1"/>
</dbReference>
<dbReference type="SUPFAM" id="SSF53850">
    <property type="entry name" value="Periplasmic binding protein-like II"/>
    <property type="match status" value="1"/>
</dbReference>
<gene>
    <name evidence="3" type="ORF">ACFPOE_05115</name>
</gene>
<comment type="caution">
    <text evidence="3">The sequence shown here is derived from an EMBL/GenBank/DDBJ whole genome shotgun (WGS) entry which is preliminary data.</text>
</comment>
<dbReference type="PANTHER" id="PTHR42928:SF5">
    <property type="entry name" value="BLR1237 PROTEIN"/>
    <property type="match status" value="1"/>
</dbReference>
<organism evidence="3 4">
    <name type="scientific">Caenimonas terrae</name>
    <dbReference type="NCBI Taxonomy" id="696074"/>
    <lineage>
        <taxon>Bacteria</taxon>
        <taxon>Pseudomonadati</taxon>
        <taxon>Pseudomonadota</taxon>
        <taxon>Betaproteobacteria</taxon>
        <taxon>Burkholderiales</taxon>
        <taxon>Comamonadaceae</taxon>
        <taxon>Caenimonas</taxon>
    </lineage>
</organism>
<reference evidence="4" key="1">
    <citation type="journal article" date="2019" name="Int. J. Syst. Evol. Microbiol.">
        <title>The Global Catalogue of Microorganisms (GCM) 10K type strain sequencing project: providing services to taxonomists for standard genome sequencing and annotation.</title>
        <authorList>
            <consortium name="The Broad Institute Genomics Platform"/>
            <consortium name="The Broad Institute Genome Sequencing Center for Infectious Disease"/>
            <person name="Wu L."/>
            <person name="Ma J."/>
        </authorList>
    </citation>
    <scope>NUCLEOTIDE SEQUENCE [LARGE SCALE GENOMIC DNA]</scope>
    <source>
        <strain evidence="4">CCUG 57401</strain>
    </source>
</reference>
<evidence type="ECO:0000313" key="3">
    <source>
        <dbReference type="EMBL" id="MFC5496908.1"/>
    </source>
</evidence>
<dbReference type="Gene3D" id="3.40.190.150">
    <property type="entry name" value="Bordetella uptake gene, domain 1"/>
    <property type="match status" value="1"/>
</dbReference>
<dbReference type="EMBL" id="JBHSMF010000003">
    <property type="protein sequence ID" value="MFC5496908.1"/>
    <property type="molecule type" value="Genomic_DNA"/>
</dbReference>
<dbReference type="CDD" id="cd13578">
    <property type="entry name" value="PBP2_Bug27"/>
    <property type="match status" value="1"/>
</dbReference>
<feature type="chain" id="PRO_5047421742" evidence="2">
    <location>
        <begin position="23"/>
        <end position="327"/>
    </location>
</feature>
<name>A0ABW0NAM3_9BURK</name>
<protein>
    <submittedName>
        <fullName evidence="3">Bug family tripartite tricarboxylate transporter substrate binding protein</fullName>
    </submittedName>
</protein>
<dbReference type="InterPro" id="IPR005064">
    <property type="entry name" value="BUG"/>
</dbReference>
<dbReference type="PIRSF" id="PIRSF017082">
    <property type="entry name" value="YflP"/>
    <property type="match status" value="1"/>
</dbReference>
<sequence length="327" mass="34272">MKQPIRLRLAAPLLLAGFALLAAGSGWCQDAWPSRPVTLVSPYPPGGTTDVLARLLAQRLSPRLGQPVIVENRAGAAGNLGTDYVAKARPDGYTFLVGSSGPVVIAGALYPKLPYKPGTDFTPVSPLARAPFVLVVNARSGLNTVADVVARGREGKLDFGSAGSGSPQHIIGEMFNMAAGTKIQHIPYKGSAPLVNDLVGGQIPMAFDNPVPLMPHIKAGTVRVLAVTSARRSPAFPDIPTLSEAGVRGIDAEPWYGMLGPAGLPPAIVARMHSEVQAILQSPEVRERLSMLAAEPMAMSPAEFRQLIDAEIVKWTAAVKASGATVD</sequence>
<dbReference type="Proteomes" id="UP001596037">
    <property type="component" value="Unassembled WGS sequence"/>
</dbReference>
<proteinExistence type="inferred from homology"/>
<dbReference type="RefSeq" id="WP_376848940.1">
    <property type="nucleotide sequence ID" value="NZ_JBHSMF010000003.1"/>
</dbReference>
<keyword evidence="2" id="KW-0732">Signal</keyword>
<feature type="signal peptide" evidence="2">
    <location>
        <begin position="1"/>
        <end position="22"/>
    </location>
</feature>